<gene>
    <name evidence="3" type="primary">LOC105361704</name>
</gene>
<feature type="region of interest" description="Disordered" evidence="1">
    <location>
        <begin position="192"/>
        <end position="227"/>
    </location>
</feature>
<dbReference type="KEGG" id="csol:105361704"/>
<evidence type="ECO:0000313" key="2">
    <source>
        <dbReference type="Proteomes" id="UP000695007"/>
    </source>
</evidence>
<protein>
    <submittedName>
        <fullName evidence="3">Uncharacterized protein LOC105361704</fullName>
    </submittedName>
</protein>
<keyword evidence="2" id="KW-1185">Reference proteome</keyword>
<reference evidence="3" key="1">
    <citation type="submission" date="2025-08" db="UniProtKB">
        <authorList>
            <consortium name="RefSeq"/>
        </authorList>
    </citation>
    <scope>IDENTIFICATION</scope>
</reference>
<dbReference type="GeneID" id="105361704"/>
<evidence type="ECO:0000256" key="1">
    <source>
        <dbReference type="SAM" id="MobiDB-lite"/>
    </source>
</evidence>
<proteinExistence type="predicted"/>
<dbReference type="Pfam" id="PF16091">
    <property type="entry name" value="DUF4820"/>
    <property type="match status" value="1"/>
</dbReference>
<organism evidence="2 3">
    <name type="scientific">Ceratosolen solmsi marchali</name>
    <dbReference type="NCBI Taxonomy" id="326594"/>
    <lineage>
        <taxon>Eukaryota</taxon>
        <taxon>Metazoa</taxon>
        <taxon>Ecdysozoa</taxon>
        <taxon>Arthropoda</taxon>
        <taxon>Hexapoda</taxon>
        <taxon>Insecta</taxon>
        <taxon>Pterygota</taxon>
        <taxon>Neoptera</taxon>
        <taxon>Endopterygota</taxon>
        <taxon>Hymenoptera</taxon>
        <taxon>Apocrita</taxon>
        <taxon>Proctotrupomorpha</taxon>
        <taxon>Chalcidoidea</taxon>
        <taxon>Agaonidae</taxon>
        <taxon>Agaoninae</taxon>
        <taxon>Ceratosolen</taxon>
    </lineage>
</organism>
<dbReference type="Proteomes" id="UP000695007">
    <property type="component" value="Unplaced"/>
</dbReference>
<evidence type="ECO:0000313" key="3">
    <source>
        <dbReference type="RefSeq" id="XP_011497257.1"/>
    </source>
</evidence>
<dbReference type="RefSeq" id="XP_011497257.1">
    <property type="nucleotide sequence ID" value="XM_011498955.1"/>
</dbReference>
<name>A0AAJ6YFS3_9HYME</name>
<sequence length="365" mass="41353">MNNFNNTMESSLKSIAQMSIGQAVLKLADKTLYIIEKSVQWSLPTQDIAAEVNGKSFGKFELVRPLPWFLFLPSLIILRIFRFGLNTVAGILGYTKIEPSDMIFIIQKSRRRVRNIKMNGLQIMRQKKIPTVKDRTMTIKEASKNLANSLRLILSTLSCLDSGSKTSPSPPPTKIKVSSILNTTQLASKEKKRIESTLLSPMPRDSKRKYSEISSENYSESESDDEPLVSKIEKITNEFGSDKDFCPIECSTSDDNEFSESEVDVSVSLSEAQDLQIEKMWCGNPECRDTLCNNQLHVNLTTRRPRPQRLITLKRINTSENFIITAEKPIAISNEVDNEQNITHYSFNNWKSASTKVLFAIDKLI</sequence>
<dbReference type="InterPro" id="IPR032150">
    <property type="entry name" value="DUF4820"/>
</dbReference>
<accession>A0AAJ6YFS3</accession>
<dbReference type="AlphaFoldDB" id="A0AAJ6YFS3"/>